<dbReference type="Gene3D" id="3.40.50.1010">
    <property type="entry name" value="5'-nuclease"/>
    <property type="match status" value="1"/>
</dbReference>
<feature type="compositionally biased region" description="Pro residues" evidence="1">
    <location>
        <begin position="208"/>
        <end position="218"/>
    </location>
</feature>
<evidence type="ECO:0000259" key="2">
    <source>
        <dbReference type="Pfam" id="PF01936"/>
    </source>
</evidence>
<dbReference type="GO" id="GO:0004540">
    <property type="term" value="F:RNA nuclease activity"/>
    <property type="evidence" value="ECO:0007669"/>
    <property type="project" value="InterPro"/>
</dbReference>
<dbReference type="PANTHER" id="PTHR14379">
    <property type="entry name" value="LIMKAIN B LKAP"/>
    <property type="match status" value="1"/>
</dbReference>
<keyword evidence="4" id="KW-1185">Reference proteome</keyword>
<dbReference type="EMBL" id="JARJCM010000002">
    <property type="protein sequence ID" value="KAJ7046568.1"/>
    <property type="molecule type" value="Genomic_DNA"/>
</dbReference>
<dbReference type="Pfam" id="PF01936">
    <property type="entry name" value="NYN"/>
    <property type="match status" value="1"/>
</dbReference>
<dbReference type="AlphaFoldDB" id="A0AAD6XBS1"/>
<protein>
    <submittedName>
        <fullName evidence="3">DUF537-domain-containing protein</fullName>
    </submittedName>
</protein>
<dbReference type="Proteomes" id="UP001218188">
    <property type="component" value="Unassembled WGS sequence"/>
</dbReference>
<accession>A0AAD6XBS1</accession>
<sequence>MQSRPIESADVAIFWDYENCHASSQVSGYEIVSAIRDVAHRYGPVKHFKAYMEVPGADTFRSLSLRSELQCSGVSLTDCPHNGRKNVADQMIMVDMLAYAMDHPAPATIFLISGDRDFAYAVSVLRLRQFEVIILSLTAHISLKSQASAWLSWNTHILAYCTSGTAESPTATRSPPNGVQISSPPRRASYFGDRDSPFSTPKFAAKPSPEPKTVPPSTPTLLERPSGSSFLREQPEVVIPAPAPAYSAKVLQVPKGGATGPSLACDVEEPGRVPVNPYVGLFSKQRMTLGIPQTADNPVSESPLASPILLDSPVRNLGAETLPSPQKPHSGPVPVQKKAFPKKVPAFFQPLIDVLEKHKSNGVVRPLRSAVGYELVGLANSVYKQAGVKSFKEFTALAEKEEIIRMGGQDGKAWVSLHPDWLPCV</sequence>
<feature type="domain" description="NYN" evidence="2">
    <location>
        <begin position="11"/>
        <end position="145"/>
    </location>
</feature>
<dbReference type="PANTHER" id="PTHR14379:SF3">
    <property type="entry name" value="MEIOSIS REGULATOR AND MRNA STABILITY FACTOR 1"/>
    <property type="match status" value="1"/>
</dbReference>
<evidence type="ECO:0000256" key="1">
    <source>
        <dbReference type="SAM" id="MobiDB-lite"/>
    </source>
</evidence>
<feature type="compositionally biased region" description="Polar residues" evidence="1">
    <location>
        <begin position="165"/>
        <end position="183"/>
    </location>
</feature>
<dbReference type="GO" id="GO:0010468">
    <property type="term" value="P:regulation of gene expression"/>
    <property type="evidence" value="ECO:0007669"/>
    <property type="project" value="InterPro"/>
</dbReference>
<dbReference type="CDD" id="cd10910">
    <property type="entry name" value="PIN_limkain_b1_N_like"/>
    <property type="match status" value="1"/>
</dbReference>
<proteinExistence type="predicted"/>
<name>A0AAD6XBS1_9AGAR</name>
<dbReference type="InterPro" id="IPR024768">
    <property type="entry name" value="Marf1"/>
</dbReference>
<evidence type="ECO:0000313" key="3">
    <source>
        <dbReference type="EMBL" id="KAJ7046568.1"/>
    </source>
</evidence>
<dbReference type="GO" id="GO:0005777">
    <property type="term" value="C:peroxisome"/>
    <property type="evidence" value="ECO:0007669"/>
    <property type="project" value="InterPro"/>
</dbReference>
<organism evidence="3 4">
    <name type="scientific">Mycena alexandri</name>
    <dbReference type="NCBI Taxonomy" id="1745969"/>
    <lineage>
        <taxon>Eukaryota</taxon>
        <taxon>Fungi</taxon>
        <taxon>Dikarya</taxon>
        <taxon>Basidiomycota</taxon>
        <taxon>Agaricomycotina</taxon>
        <taxon>Agaricomycetes</taxon>
        <taxon>Agaricomycetidae</taxon>
        <taxon>Agaricales</taxon>
        <taxon>Marasmiineae</taxon>
        <taxon>Mycenaceae</taxon>
        <taxon>Mycena</taxon>
    </lineage>
</organism>
<feature type="region of interest" description="Disordered" evidence="1">
    <location>
        <begin position="165"/>
        <end position="229"/>
    </location>
</feature>
<dbReference type="GO" id="GO:1905762">
    <property type="term" value="F:CCR4-NOT complex binding"/>
    <property type="evidence" value="ECO:0007669"/>
    <property type="project" value="TreeGrafter"/>
</dbReference>
<dbReference type="InterPro" id="IPR021139">
    <property type="entry name" value="NYN"/>
</dbReference>
<gene>
    <name evidence="3" type="ORF">C8F04DRAFT_1060956</name>
</gene>
<evidence type="ECO:0000313" key="4">
    <source>
        <dbReference type="Proteomes" id="UP001218188"/>
    </source>
</evidence>
<reference evidence="3" key="1">
    <citation type="submission" date="2023-03" db="EMBL/GenBank/DDBJ databases">
        <title>Massive genome expansion in bonnet fungi (Mycena s.s.) driven by repeated elements and novel gene families across ecological guilds.</title>
        <authorList>
            <consortium name="Lawrence Berkeley National Laboratory"/>
            <person name="Harder C.B."/>
            <person name="Miyauchi S."/>
            <person name="Viragh M."/>
            <person name="Kuo A."/>
            <person name="Thoen E."/>
            <person name="Andreopoulos B."/>
            <person name="Lu D."/>
            <person name="Skrede I."/>
            <person name="Drula E."/>
            <person name="Henrissat B."/>
            <person name="Morin E."/>
            <person name="Kohler A."/>
            <person name="Barry K."/>
            <person name="LaButti K."/>
            <person name="Morin E."/>
            <person name="Salamov A."/>
            <person name="Lipzen A."/>
            <person name="Mereny Z."/>
            <person name="Hegedus B."/>
            <person name="Baldrian P."/>
            <person name="Stursova M."/>
            <person name="Weitz H."/>
            <person name="Taylor A."/>
            <person name="Grigoriev I.V."/>
            <person name="Nagy L.G."/>
            <person name="Martin F."/>
            <person name="Kauserud H."/>
        </authorList>
    </citation>
    <scope>NUCLEOTIDE SEQUENCE</scope>
    <source>
        <strain evidence="3">CBHHK200</strain>
    </source>
</reference>
<comment type="caution">
    <text evidence="3">The sequence shown here is derived from an EMBL/GenBank/DDBJ whole genome shotgun (WGS) entry which is preliminary data.</text>
</comment>